<dbReference type="SMART" id="SM00474">
    <property type="entry name" value="35EXOc"/>
    <property type="match status" value="1"/>
</dbReference>
<sequence>MENDTTDNKIKISKEIIATLPIETFPGKIVVIDTPSRAAHAVEQLSHEKIIGFDTETRPTFKKGHSNQVALMQLSTHDTCYLFRINRIGFTPLLKQLLENEAILKVGISLKDDFCMLGRLNNGQFTPRNFVELQKVVKRYGIEDQSLQKIYAIVLGKKISKGQRLSNWEADHLTDSQQLYAATDAWSCIKIYEALQSGEFQLSSLNPALLQRPSSQPQ</sequence>
<dbReference type="EMBL" id="DYUD01000001">
    <property type="protein sequence ID" value="HJG87857.1"/>
    <property type="molecule type" value="Genomic_DNA"/>
</dbReference>
<dbReference type="InterPro" id="IPR002562">
    <property type="entry name" value="3'-5'_exonuclease_dom"/>
</dbReference>
<evidence type="ECO:0000313" key="3">
    <source>
        <dbReference type="Proteomes" id="UP000757103"/>
    </source>
</evidence>
<dbReference type="PANTHER" id="PTHR47765">
    <property type="entry name" value="3'-5' EXONUCLEASE DOMAIN-CONTAINING PROTEIN"/>
    <property type="match status" value="1"/>
</dbReference>
<accession>A0A921MPL1</accession>
<dbReference type="CDD" id="cd06141">
    <property type="entry name" value="WRN_exo"/>
    <property type="match status" value="1"/>
</dbReference>
<keyword evidence="2" id="KW-0269">Exonuclease</keyword>
<dbReference type="PANTHER" id="PTHR47765:SF2">
    <property type="entry name" value="EXONUCLEASE MUT-7 HOMOLOG"/>
    <property type="match status" value="1"/>
</dbReference>
<dbReference type="SUPFAM" id="SSF53098">
    <property type="entry name" value="Ribonuclease H-like"/>
    <property type="match status" value="1"/>
</dbReference>
<organism evidence="2 3">
    <name type="scientific">Barnesiella viscericola</name>
    <dbReference type="NCBI Taxonomy" id="397865"/>
    <lineage>
        <taxon>Bacteria</taxon>
        <taxon>Pseudomonadati</taxon>
        <taxon>Bacteroidota</taxon>
        <taxon>Bacteroidia</taxon>
        <taxon>Bacteroidales</taxon>
        <taxon>Barnesiellaceae</taxon>
        <taxon>Barnesiella</taxon>
    </lineage>
</organism>
<reference evidence="2" key="2">
    <citation type="submission" date="2021-09" db="EMBL/GenBank/DDBJ databases">
        <authorList>
            <person name="Gilroy R."/>
        </authorList>
    </citation>
    <scope>NUCLEOTIDE SEQUENCE</scope>
    <source>
        <strain evidence="2">CHK121-7720</strain>
    </source>
</reference>
<comment type="caution">
    <text evidence="2">The sequence shown here is derived from an EMBL/GenBank/DDBJ whole genome shotgun (WGS) entry which is preliminary data.</text>
</comment>
<dbReference type="GO" id="GO:0008408">
    <property type="term" value="F:3'-5' exonuclease activity"/>
    <property type="evidence" value="ECO:0007669"/>
    <property type="project" value="InterPro"/>
</dbReference>
<dbReference type="GO" id="GO:0003676">
    <property type="term" value="F:nucleic acid binding"/>
    <property type="evidence" value="ECO:0007669"/>
    <property type="project" value="InterPro"/>
</dbReference>
<protein>
    <submittedName>
        <fullName evidence="2">3'-5' exonuclease domain-containing protein 2</fullName>
    </submittedName>
</protein>
<evidence type="ECO:0000259" key="1">
    <source>
        <dbReference type="SMART" id="SM00474"/>
    </source>
</evidence>
<dbReference type="AlphaFoldDB" id="A0A921MPL1"/>
<dbReference type="GO" id="GO:0006139">
    <property type="term" value="P:nucleobase-containing compound metabolic process"/>
    <property type="evidence" value="ECO:0007669"/>
    <property type="project" value="InterPro"/>
</dbReference>
<dbReference type="InterPro" id="IPR052408">
    <property type="entry name" value="Exonuclease_MUT-7-like"/>
</dbReference>
<reference evidence="2" key="1">
    <citation type="journal article" date="2021" name="PeerJ">
        <title>Extensive microbial diversity within the chicken gut microbiome revealed by metagenomics and culture.</title>
        <authorList>
            <person name="Gilroy R."/>
            <person name="Ravi A."/>
            <person name="Getino M."/>
            <person name="Pursley I."/>
            <person name="Horton D.L."/>
            <person name="Alikhan N.F."/>
            <person name="Baker D."/>
            <person name="Gharbi K."/>
            <person name="Hall N."/>
            <person name="Watson M."/>
            <person name="Adriaenssens E.M."/>
            <person name="Foster-Nyarko E."/>
            <person name="Jarju S."/>
            <person name="Secka A."/>
            <person name="Antonio M."/>
            <person name="Oren A."/>
            <person name="Chaudhuri R.R."/>
            <person name="La Ragione R."/>
            <person name="Hildebrand F."/>
            <person name="Pallen M.J."/>
        </authorList>
    </citation>
    <scope>NUCLEOTIDE SEQUENCE</scope>
    <source>
        <strain evidence="2">CHK121-7720</strain>
    </source>
</reference>
<proteinExistence type="predicted"/>
<dbReference type="Proteomes" id="UP000757103">
    <property type="component" value="Unassembled WGS sequence"/>
</dbReference>
<feature type="domain" description="3'-5' exonuclease" evidence="1">
    <location>
        <begin position="29"/>
        <end position="200"/>
    </location>
</feature>
<dbReference type="InterPro" id="IPR012337">
    <property type="entry name" value="RNaseH-like_sf"/>
</dbReference>
<gene>
    <name evidence="2" type="ORF">K8U91_00065</name>
</gene>
<name>A0A921MPL1_9BACT</name>
<keyword evidence="2" id="KW-0540">Nuclease</keyword>
<dbReference type="RefSeq" id="WP_273304992.1">
    <property type="nucleotide sequence ID" value="NZ_CALUJX010000002.1"/>
</dbReference>
<dbReference type="Pfam" id="PF01612">
    <property type="entry name" value="DNA_pol_A_exo1"/>
    <property type="match status" value="1"/>
</dbReference>
<keyword evidence="2" id="KW-0378">Hydrolase</keyword>
<dbReference type="InterPro" id="IPR036397">
    <property type="entry name" value="RNaseH_sf"/>
</dbReference>
<evidence type="ECO:0000313" key="2">
    <source>
        <dbReference type="EMBL" id="HJG87857.1"/>
    </source>
</evidence>
<dbReference type="Gene3D" id="3.30.420.10">
    <property type="entry name" value="Ribonuclease H-like superfamily/Ribonuclease H"/>
    <property type="match status" value="1"/>
</dbReference>